<accession>X1TG43</accession>
<reference evidence="1" key="1">
    <citation type="journal article" date="2014" name="Front. Microbiol.">
        <title>High frequency of phylogenetically diverse reductive dehalogenase-homologous genes in deep subseafloor sedimentary metagenomes.</title>
        <authorList>
            <person name="Kawai M."/>
            <person name="Futagami T."/>
            <person name="Toyoda A."/>
            <person name="Takaki Y."/>
            <person name="Nishi S."/>
            <person name="Hori S."/>
            <person name="Arai W."/>
            <person name="Tsubouchi T."/>
            <person name="Morono Y."/>
            <person name="Uchiyama I."/>
            <person name="Ito T."/>
            <person name="Fujiyama A."/>
            <person name="Inagaki F."/>
            <person name="Takami H."/>
        </authorList>
    </citation>
    <scope>NUCLEOTIDE SEQUENCE</scope>
    <source>
        <strain evidence="1">Expedition CK06-06</strain>
    </source>
</reference>
<name>X1TG43_9ZZZZ</name>
<organism evidence="1">
    <name type="scientific">marine sediment metagenome</name>
    <dbReference type="NCBI Taxonomy" id="412755"/>
    <lineage>
        <taxon>unclassified sequences</taxon>
        <taxon>metagenomes</taxon>
        <taxon>ecological metagenomes</taxon>
    </lineage>
</organism>
<comment type="caution">
    <text evidence="1">The sequence shown here is derived from an EMBL/GenBank/DDBJ whole genome shotgun (WGS) entry which is preliminary data.</text>
</comment>
<gene>
    <name evidence="1" type="ORF">S12H4_20893</name>
</gene>
<feature type="non-terminal residue" evidence="1">
    <location>
        <position position="1"/>
    </location>
</feature>
<evidence type="ECO:0000313" key="1">
    <source>
        <dbReference type="EMBL" id="GAI78974.1"/>
    </source>
</evidence>
<proteinExistence type="predicted"/>
<dbReference type="EMBL" id="BARW01010658">
    <property type="protein sequence ID" value="GAI78974.1"/>
    <property type="molecule type" value="Genomic_DNA"/>
</dbReference>
<protein>
    <submittedName>
        <fullName evidence="1">Uncharacterized protein</fullName>
    </submittedName>
</protein>
<sequence>LFSEDFLFRMNCPCPTVPVAYPTDTPKLELVPTIELVAPKEERKPNILEVPNE</sequence>
<dbReference type="AlphaFoldDB" id="X1TG43"/>